<keyword evidence="1" id="KW-0812">Transmembrane</keyword>
<proteinExistence type="predicted"/>
<evidence type="ECO:0000313" key="2">
    <source>
        <dbReference type="EMBL" id="SHE51888.1"/>
    </source>
</evidence>
<evidence type="ECO:0000256" key="1">
    <source>
        <dbReference type="SAM" id="Phobius"/>
    </source>
</evidence>
<name>A0A1M4U5E2_9RHOB</name>
<protein>
    <recommendedName>
        <fullName evidence="4">UDP-N-acetylmuramate--alanine ligase</fullName>
    </recommendedName>
</protein>
<dbReference type="Proteomes" id="UP000325134">
    <property type="component" value="Unassembled WGS sequence"/>
</dbReference>
<feature type="transmembrane region" description="Helical" evidence="1">
    <location>
        <begin position="31"/>
        <end position="64"/>
    </location>
</feature>
<evidence type="ECO:0000313" key="3">
    <source>
        <dbReference type="Proteomes" id="UP000325134"/>
    </source>
</evidence>
<keyword evidence="1" id="KW-1133">Transmembrane helix</keyword>
<organism evidence="2 3">
    <name type="scientific">Ruegeria intermedia</name>
    <dbReference type="NCBI Taxonomy" id="996115"/>
    <lineage>
        <taxon>Bacteria</taxon>
        <taxon>Pseudomonadati</taxon>
        <taxon>Pseudomonadota</taxon>
        <taxon>Alphaproteobacteria</taxon>
        <taxon>Rhodobacterales</taxon>
        <taxon>Roseobacteraceae</taxon>
        <taxon>Ruegeria</taxon>
    </lineage>
</organism>
<keyword evidence="3" id="KW-1185">Reference proteome</keyword>
<dbReference type="RefSeq" id="WP_149774737.1">
    <property type="nucleotide sequence ID" value="NZ_FQVK01000003.1"/>
</dbReference>
<dbReference type="InterPro" id="IPR018919">
    <property type="entry name" value="DUF2484"/>
</dbReference>
<dbReference type="Pfam" id="PF10658">
    <property type="entry name" value="DUF2484"/>
    <property type="match status" value="1"/>
</dbReference>
<feature type="transmembrane region" description="Helical" evidence="1">
    <location>
        <begin position="5"/>
        <end position="25"/>
    </location>
</feature>
<keyword evidence="1" id="KW-0472">Membrane</keyword>
<accession>A0A1M4U5E2</accession>
<dbReference type="OrthoDB" id="7869914at2"/>
<dbReference type="AlphaFoldDB" id="A0A1M4U5E2"/>
<sequence>MEYSVIFAALWVICATVVALLPMRLQFPPGIVLLICAPVLIAWLGVAHGWLIGVLAFAGFVSMFRNPIRYYWRKWSGREVGQ</sequence>
<dbReference type="EMBL" id="FQVK01000003">
    <property type="protein sequence ID" value="SHE51888.1"/>
    <property type="molecule type" value="Genomic_DNA"/>
</dbReference>
<evidence type="ECO:0008006" key="4">
    <source>
        <dbReference type="Google" id="ProtNLM"/>
    </source>
</evidence>
<gene>
    <name evidence="2" type="ORF">SAMN05444279_103182</name>
</gene>
<reference evidence="2 3" key="1">
    <citation type="submission" date="2016-11" db="EMBL/GenBank/DDBJ databases">
        <authorList>
            <person name="Varghese N."/>
            <person name="Submissions S."/>
        </authorList>
    </citation>
    <scope>NUCLEOTIDE SEQUENCE [LARGE SCALE GENOMIC DNA]</scope>
    <source>
        <strain evidence="2 3">DSM 29341</strain>
    </source>
</reference>